<keyword evidence="9" id="KW-0539">Nucleus</keyword>
<keyword evidence="7 12" id="KW-0175">Coiled coil</keyword>
<evidence type="ECO:0000256" key="3">
    <source>
        <dbReference type="ARBA" id="ARBA00013672"/>
    </source>
</evidence>
<evidence type="ECO:0000256" key="11">
    <source>
        <dbReference type="ARBA" id="ARBA00030777"/>
    </source>
</evidence>
<dbReference type="GO" id="GO:0070536">
    <property type="term" value="P:protein K63-linked deubiquitination"/>
    <property type="evidence" value="ECO:0007669"/>
    <property type="project" value="TreeGrafter"/>
</dbReference>
<reference evidence="15" key="3">
    <citation type="submission" date="2025-09" db="UniProtKB">
        <authorList>
            <consortium name="Ensembl"/>
        </authorList>
    </citation>
    <scope>IDENTIFICATION</scope>
</reference>
<feature type="region of interest" description="Disordered" evidence="13">
    <location>
        <begin position="106"/>
        <end position="134"/>
    </location>
</feature>
<keyword evidence="16" id="KW-1185">Reference proteome</keyword>
<dbReference type="InterPro" id="IPR037518">
    <property type="entry name" value="MPN"/>
</dbReference>
<name>A0A8C7S428_ONCMY</name>
<dbReference type="GO" id="GO:0005634">
    <property type="term" value="C:nucleus"/>
    <property type="evidence" value="ECO:0007669"/>
    <property type="project" value="UniProtKB-SubCell"/>
</dbReference>
<dbReference type="GO" id="GO:0006325">
    <property type="term" value="P:chromatin organization"/>
    <property type="evidence" value="ECO:0007669"/>
    <property type="project" value="UniProtKB-KW"/>
</dbReference>
<feature type="region of interest" description="Disordered" evidence="13">
    <location>
        <begin position="460"/>
        <end position="528"/>
    </location>
</feature>
<dbReference type="GO" id="GO:0031593">
    <property type="term" value="F:polyubiquitin modification-dependent protein binding"/>
    <property type="evidence" value="ECO:0007669"/>
    <property type="project" value="TreeGrafter"/>
</dbReference>
<dbReference type="InterPro" id="IPR023238">
    <property type="entry name" value="FAM175"/>
</dbReference>
<dbReference type="Pfam" id="PF21125">
    <property type="entry name" value="MPN_2A_DUB_like"/>
    <property type="match status" value="1"/>
</dbReference>
<evidence type="ECO:0000259" key="14">
    <source>
        <dbReference type="PROSITE" id="PS50249"/>
    </source>
</evidence>
<dbReference type="PANTHER" id="PTHR31728:SF2">
    <property type="entry name" value="BRCA1-A COMPLEX SUBUNIT ABRAXAS 1"/>
    <property type="match status" value="1"/>
</dbReference>
<evidence type="ECO:0000256" key="10">
    <source>
        <dbReference type="ARBA" id="ARBA00030629"/>
    </source>
</evidence>
<sequence length="528" mass="60474">MSVCSKGSGGNMNTVYRAQYPTYSSEYKSINIRLMHLYKKYLSFHKSPVQKKNNRCYIRCYMRLCFNKMFQNKIRNSELFLKFLNLSSSRTSSSYLQYLDQNLNIDRSDPQGEAKHSRYHDEPNHHGEPHLQQQSRYTPQVIHPSLTEICHPLEGLILGETKAEERSNITDSQIDNIQFEHTINIQKHISCRKLNSFYNRIGEVNQDEIRHILSNYKEENVIGWYKQRRNTDQQITFREQVVHENLKRALSNHELIFLLLTPSEITTSGSTHKLEYAVFRSHGSQYCSVPVLVSNLGLLEEQDYWRLSASCSSVNYNHAVRKHRSKFFSSDGSLHEVDEINDMNNSLQGELKMACKKVEESERLVEKLLADVSDLRRMVNDRKQELGEISADGASTPAQPQENVLLCEVIKTLFPGASLLQTQALNFQGFPLPEFCCSTDHGIDIATTLPLILSHTLPKARKGRLGRGGGTSWRKRPLRESSEVPKRRKGMLEETEESLSVSGSETEEDLIPANQNGNDLDVSNSPVF</sequence>
<keyword evidence="4" id="KW-0597">Phosphoprotein</keyword>
<dbReference type="GO" id="GO:0008017">
    <property type="term" value="F:microtubule binding"/>
    <property type="evidence" value="ECO:0007669"/>
    <property type="project" value="TreeGrafter"/>
</dbReference>
<evidence type="ECO:0000256" key="6">
    <source>
        <dbReference type="ARBA" id="ARBA00022853"/>
    </source>
</evidence>
<evidence type="ECO:0000256" key="8">
    <source>
        <dbReference type="ARBA" id="ARBA00023204"/>
    </source>
</evidence>
<proteinExistence type="inferred from homology"/>
<dbReference type="Ensembl" id="ENSOMYT00000066304.2">
    <property type="protein sequence ID" value="ENSOMYP00000060902.2"/>
    <property type="gene ID" value="ENSOMYG00000028158.2"/>
</dbReference>
<feature type="compositionally biased region" description="Basic and acidic residues" evidence="13">
    <location>
        <begin position="106"/>
        <end position="129"/>
    </location>
</feature>
<dbReference type="InterPro" id="IPR023239">
    <property type="entry name" value="BRISC_Abraxas1"/>
</dbReference>
<evidence type="ECO:0000256" key="12">
    <source>
        <dbReference type="SAM" id="Coils"/>
    </source>
</evidence>
<comment type="subcellular location">
    <subcellularLocation>
        <location evidence="1">Nucleus</location>
    </subcellularLocation>
</comment>
<dbReference type="GO" id="GO:0006281">
    <property type="term" value="P:DNA repair"/>
    <property type="evidence" value="ECO:0007669"/>
    <property type="project" value="UniProtKB-KW"/>
</dbReference>
<feature type="compositionally biased region" description="Polar residues" evidence="13">
    <location>
        <begin position="513"/>
        <end position="528"/>
    </location>
</feature>
<dbReference type="Proteomes" id="UP000694395">
    <property type="component" value="Chromosome 12"/>
</dbReference>
<evidence type="ECO:0000313" key="15">
    <source>
        <dbReference type="Ensembl" id="ENSOMYP00000060902.2"/>
    </source>
</evidence>
<dbReference type="PANTHER" id="PTHR31728">
    <property type="entry name" value="ABRAXAS FAMILY MEMBER"/>
    <property type="match status" value="1"/>
</dbReference>
<dbReference type="AlphaFoldDB" id="A0A8C7S428"/>
<dbReference type="GeneTree" id="ENSGT00530000063424"/>
<keyword evidence="5" id="KW-0227">DNA damage</keyword>
<dbReference type="PRINTS" id="PR02051">
    <property type="entry name" value="PROTEINF175"/>
</dbReference>
<reference evidence="15" key="1">
    <citation type="submission" date="2020-07" db="EMBL/GenBank/DDBJ databases">
        <title>A long reads based de novo assembly of the rainbow trout Arlee double haploid line genome.</title>
        <authorList>
            <person name="Gao G."/>
            <person name="Palti Y."/>
        </authorList>
    </citation>
    <scope>NUCLEOTIDE SEQUENCE [LARGE SCALE GENOMIC DNA]</scope>
</reference>
<dbReference type="GO" id="GO:0008608">
    <property type="term" value="P:attachment of spindle microtubules to kinetochore"/>
    <property type="evidence" value="ECO:0007669"/>
    <property type="project" value="TreeGrafter"/>
</dbReference>
<comment type="similarity">
    <text evidence="2">Belongs to the FAM175 family. Abraxas subfamily.</text>
</comment>
<feature type="coiled-coil region" evidence="12">
    <location>
        <begin position="344"/>
        <end position="385"/>
    </location>
</feature>
<organism evidence="15 16">
    <name type="scientific">Oncorhynchus mykiss</name>
    <name type="common">Rainbow trout</name>
    <name type="synonym">Salmo gairdneri</name>
    <dbReference type="NCBI Taxonomy" id="8022"/>
    <lineage>
        <taxon>Eukaryota</taxon>
        <taxon>Metazoa</taxon>
        <taxon>Chordata</taxon>
        <taxon>Craniata</taxon>
        <taxon>Vertebrata</taxon>
        <taxon>Euteleostomi</taxon>
        <taxon>Actinopterygii</taxon>
        <taxon>Neopterygii</taxon>
        <taxon>Teleostei</taxon>
        <taxon>Protacanthopterygii</taxon>
        <taxon>Salmoniformes</taxon>
        <taxon>Salmonidae</taxon>
        <taxon>Salmoninae</taxon>
        <taxon>Oncorhynchus</taxon>
    </lineage>
</organism>
<evidence type="ECO:0000256" key="2">
    <source>
        <dbReference type="ARBA" id="ARBA00007890"/>
    </source>
</evidence>
<evidence type="ECO:0000256" key="1">
    <source>
        <dbReference type="ARBA" id="ARBA00004123"/>
    </source>
</evidence>
<evidence type="ECO:0000256" key="9">
    <source>
        <dbReference type="ARBA" id="ARBA00023242"/>
    </source>
</evidence>
<evidence type="ECO:0000256" key="5">
    <source>
        <dbReference type="ARBA" id="ARBA00022763"/>
    </source>
</evidence>
<dbReference type="PRINTS" id="PR02052">
    <property type="entry name" value="ABRAXAS"/>
</dbReference>
<keyword evidence="8" id="KW-0234">DNA repair</keyword>
<accession>A0A8C7S428</accession>
<protein>
    <recommendedName>
        <fullName evidence="3">BRCA1-A complex subunit Abraxas 1</fullName>
    </recommendedName>
    <alternativeName>
        <fullName evidence="11">Coiled-coil domain-containing protein 98</fullName>
    </alternativeName>
    <alternativeName>
        <fullName evidence="10">Protein FAM175A</fullName>
    </alternativeName>
</protein>
<reference evidence="15" key="2">
    <citation type="submission" date="2025-08" db="UniProtKB">
        <authorList>
            <consortium name="Ensembl"/>
        </authorList>
    </citation>
    <scope>IDENTIFICATION</scope>
</reference>
<evidence type="ECO:0000256" key="4">
    <source>
        <dbReference type="ARBA" id="ARBA00022553"/>
    </source>
</evidence>
<keyword evidence="6" id="KW-0156">Chromatin regulator</keyword>
<evidence type="ECO:0000313" key="16">
    <source>
        <dbReference type="Proteomes" id="UP000694395"/>
    </source>
</evidence>
<evidence type="ECO:0000256" key="7">
    <source>
        <dbReference type="ARBA" id="ARBA00023054"/>
    </source>
</evidence>
<dbReference type="GO" id="GO:0090307">
    <property type="term" value="P:mitotic spindle assembly"/>
    <property type="evidence" value="ECO:0007669"/>
    <property type="project" value="TreeGrafter"/>
</dbReference>
<dbReference type="PROSITE" id="PS50249">
    <property type="entry name" value="MPN"/>
    <property type="match status" value="1"/>
</dbReference>
<feature type="domain" description="MPN" evidence="14">
    <location>
        <begin position="131"/>
        <end position="285"/>
    </location>
</feature>
<evidence type="ECO:0000256" key="13">
    <source>
        <dbReference type="SAM" id="MobiDB-lite"/>
    </source>
</evidence>